<feature type="compositionally biased region" description="Acidic residues" evidence="1">
    <location>
        <begin position="123"/>
        <end position="144"/>
    </location>
</feature>
<feature type="region of interest" description="Disordered" evidence="1">
    <location>
        <begin position="32"/>
        <end position="68"/>
    </location>
</feature>
<organism evidence="2 3">
    <name type="scientific">Eutrema salsugineum</name>
    <name type="common">Saltwater cress</name>
    <name type="synonym">Sisymbrium salsugineum</name>
    <dbReference type="NCBI Taxonomy" id="72664"/>
    <lineage>
        <taxon>Eukaryota</taxon>
        <taxon>Viridiplantae</taxon>
        <taxon>Streptophyta</taxon>
        <taxon>Embryophyta</taxon>
        <taxon>Tracheophyta</taxon>
        <taxon>Spermatophyta</taxon>
        <taxon>Magnoliopsida</taxon>
        <taxon>eudicotyledons</taxon>
        <taxon>Gunneridae</taxon>
        <taxon>Pentapetalae</taxon>
        <taxon>rosids</taxon>
        <taxon>malvids</taxon>
        <taxon>Brassicales</taxon>
        <taxon>Brassicaceae</taxon>
        <taxon>Eutremeae</taxon>
        <taxon>Eutrema</taxon>
    </lineage>
</organism>
<feature type="region of interest" description="Disordered" evidence="1">
    <location>
        <begin position="80"/>
        <end position="105"/>
    </location>
</feature>
<accession>V4MIF4</accession>
<dbReference type="Proteomes" id="UP000030689">
    <property type="component" value="Unassembled WGS sequence"/>
</dbReference>
<feature type="compositionally biased region" description="Acidic residues" evidence="1">
    <location>
        <begin position="176"/>
        <end position="185"/>
    </location>
</feature>
<evidence type="ECO:0000256" key="1">
    <source>
        <dbReference type="SAM" id="MobiDB-lite"/>
    </source>
</evidence>
<sequence>MEGVGARLGRSSTRYGPATVFTGPVRKWKKKWVHISPSTKKDNSSSASAATTSVVNGGSASDGSSNGSHLLLYKWAPLSQGSNEYSPSEEPVATAATLEDPPRRRFKYVPIAVLEEQKKEEITEIEEDDKVEEDEKAEEDDKVEEDGVKVDEDTSEAEPSEKKTEAEEKPDINDVPMEDNQEEVETVVRQDLNESTLDLGLNLNAKDADSEDNPKEDEPLEE</sequence>
<reference evidence="2 3" key="1">
    <citation type="journal article" date="2013" name="Front. Plant Sci.">
        <title>The Reference Genome of the Halophytic Plant Eutrema salsugineum.</title>
        <authorList>
            <person name="Yang R."/>
            <person name="Jarvis D.E."/>
            <person name="Chen H."/>
            <person name="Beilstein M.A."/>
            <person name="Grimwood J."/>
            <person name="Jenkins J."/>
            <person name="Shu S."/>
            <person name="Prochnik S."/>
            <person name="Xin M."/>
            <person name="Ma C."/>
            <person name="Schmutz J."/>
            <person name="Wing R.A."/>
            <person name="Mitchell-Olds T."/>
            <person name="Schumaker K.S."/>
            <person name="Wang X."/>
        </authorList>
    </citation>
    <scope>NUCLEOTIDE SEQUENCE [LARGE SCALE GENOMIC DNA]</scope>
</reference>
<feature type="compositionally biased region" description="Basic and acidic residues" evidence="1">
    <location>
        <begin position="159"/>
        <end position="172"/>
    </location>
</feature>
<dbReference type="KEGG" id="eus:EUTSA_v10026905mg"/>
<evidence type="ECO:0000313" key="2">
    <source>
        <dbReference type="EMBL" id="ESQ55122.1"/>
    </source>
</evidence>
<keyword evidence="3" id="KW-1185">Reference proteome</keyword>
<dbReference type="Gramene" id="ESQ55122">
    <property type="protein sequence ID" value="ESQ55122"/>
    <property type="gene ID" value="EUTSA_v10026905mg"/>
</dbReference>
<proteinExistence type="predicted"/>
<dbReference type="eggNOG" id="ENOG502RY05">
    <property type="taxonomic scope" value="Eukaryota"/>
</dbReference>
<dbReference type="EMBL" id="KI517384">
    <property type="protein sequence ID" value="ESQ55122.1"/>
    <property type="molecule type" value="Genomic_DNA"/>
</dbReference>
<dbReference type="OMA" id="WIPINAS"/>
<feature type="compositionally biased region" description="Basic and acidic residues" evidence="1">
    <location>
        <begin position="206"/>
        <end position="222"/>
    </location>
</feature>
<dbReference type="PANTHER" id="PTHR34572:SF1">
    <property type="entry name" value="GOLGIN FAMILY A PROTEIN"/>
    <property type="match status" value="1"/>
</dbReference>
<evidence type="ECO:0000313" key="3">
    <source>
        <dbReference type="Proteomes" id="UP000030689"/>
    </source>
</evidence>
<name>V4MIF4_EUTSA</name>
<feature type="region of interest" description="Disordered" evidence="1">
    <location>
        <begin position="117"/>
        <end position="222"/>
    </location>
</feature>
<gene>
    <name evidence="2" type="ORF">EUTSA_v10026905mg</name>
</gene>
<feature type="compositionally biased region" description="Low complexity" evidence="1">
    <location>
        <begin position="44"/>
        <end position="68"/>
    </location>
</feature>
<dbReference type="AlphaFoldDB" id="V4MIF4"/>
<dbReference type="STRING" id="72664.V4MIF4"/>
<protein>
    <submittedName>
        <fullName evidence="2">Uncharacterized protein</fullName>
    </submittedName>
</protein>
<dbReference type="PANTHER" id="PTHR34572">
    <property type="entry name" value="GOLGIN FAMILY A PROTEIN"/>
    <property type="match status" value="1"/>
</dbReference>